<dbReference type="KEGG" id="vg:23680602"/>
<proteinExistence type="predicted"/>
<accession>A0A0A1IU88</accession>
<dbReference type="EMBL" id="LN610574">
    <property type="protein sequence ID" value="CEF89263.1"/>
    <property type="molecule type" value="Genomic_DNA"/>
</dbReference>
<protein>
    <submittedName>
        <fullName evidence="2">Uncharacterized protein</fullName>
    </submittedName>
</protein>
<evidence type="ECO:0000313" key="3">
    <source>
        <dbReference type="Proteomes" id="UP000030229"/>
    </source>
</evidence>
<feature type="compositionally biased region" description="Basic residues" evidence="1">
    <location>
        <begin position="10"/>
        <end position="22"/>
    </location>
</feature>
<gene>
    <name evidence="2" type="primary">ORF02</name>
</gene>
<organism evidence="2 3">
    <name type="scientific">Pseudomonas phage vB_PaeP_PAO1_Ab05</name>
    <dbReference type="NCBI Taxonomy" id="1548902"/>
    <lineage>
        <taxon>Viruses</taxon>
        <taxon>Duplodnaviria</taxon>
        <taxon>Heunggongvirae</taxon>
        <taxon>Uroviricota</taxon>
        <taxon>Caudoviricetes</taxon>
        <taxon>Autographivirales</taxon>
        <taxon>Autoscriptoviridae</taxon>
        <taxon>Krylovirinae</taxon>
        <taxon>Phikmvvirus</taxon>
        <taxon>Phikmvvirus Ab05</taxon>
    </lineage>
</organism>
<sequence length="75" mass="8430">MPRVNELTPRQRKAAKARRDKARRIDLAHKMPKGADCPIFRKAEQAQAKQPRVDTLTTPRSAGYKAAAAYLNKSI</sequence>
<dbReference type="Proteomes" id="UP000030229">
    <property type="component" value="Segment"/>
</dbReference>
<keyword evidence="3" id="KW-1185">Reference proteome</keyword>
<evidence type="ECO:0000313" key="2">
    <source>
        <dbReference type="EMBL" id="CEF89263.1"/>
    </source>
</evidence>
<reference evidence="2 3" key="1">
    <citation type="journal article" date="2015" name="PLoS ONE">
        <title>Investigation of a Large Collection of Pseudomonas aeruginosa Bacteriophages Collected from a Single Environmental Source in Abidjan, Cote d'Ivoire.</title>
        <authorList>
            <person name="Essoh C."/>
            <person name="Latino L."/>
            <person name="Midoux C."/>
            <person name="Blouin Y."/>
            <person name="Loukou G."/>
            <person name="Nguetta S.P."/>
            <person name="Lathro S."/>
            <person name="Cablanmian A."/>
            <person name="Kouassi A.K."/>
            <person name="Vergnaud G."/>
            <person name="Pourcel C."/>
        </authorList>
    </citation>
    <scope>NUCLEOTIDE SEQUENCE [LARGE SCALE GENOMIC DNA]</scope>
    <source>
        <strain evidence="2">Ab05</strain>
    </source>
</reference>
<dbReference type="RefSeq" id="YP_009125700.1">
    <property type="nucleotide sequence ID" value="NC_026602.1"/>
</dbReference>
<feature type="region of interest" description="Disordered" evidence="1">
    <location>
        <begin position="1"/>
        <end position="22"/>
    </location>
</feature>
<evidence type="ECO:0000256" key="1">
    <source>
        <dbReference type="SAM" id="MobiDB-lite"/>
    </source>
</evidence>
<name>A0A0A1IU88_9CAUD</name>
<dbReference type="OrthoDB" id="24769at10239"/>
<dbReference type="GeneID" id="23680602"/>